<dbReference type="EMBL" id="PCXL01000013">
    <property type="protein sequence ID" value="PIR37975.1"/>
    <property type="molecule type" value="Genomic_DNA"/>
</dbReference>
<name>A0A2H0QWJ4_9BACT</name>
<sequence length="186" mass="20596">MLSFVSLKTIYLILHLLGLAIGAGGAFVSDVLYMESIKDKKITKDELRLMSIGGVMVWVGLFILTISGLLLMSLDFAKYAVSTKFIAKMIIVLIIAVNGAVIHHIYIPRMRQLIGNHLGLDPGFRRMSLYLYVSGAISFVSWVSTIVLGAIKKIPYNVPTILSVYLGFVLLAIAFSLLVRKMFLKK</sequence>
<feature type="transmembrane region" description="Helical" evidence="1">
    <location>
        <begin position="129"/>
        <end position="151"/>
    </location>
</feature>
<accession>A0A2H0QWJ4</accession>
<keyword evidence="1" id="KW-0472">Membrane</keyword>
<evidence type="ECO:0000256" key="1">
    <source>
        <dbReference type="SAM" id="Phobius"/>
    </source>
</evidence>
<feature type="transmembrane region" description="Helical" evidence="1">
    <location>
        <begin position="12"/>
        <end position="34"/>
    </location>
</feature>
<dbReference type="Proteomes" id="UP000231333">
    <property type="component" value="Unassembled WGS sequence"/>
</dbReference>
<feature type="transmembrane region" description="Helical" evidence="1">
    <location>
        <begin position="86"/>
        <end position="108"/>
    </location>
</feature>
<evidence type="ECO:0000313" key="3">
    <source>
        <dbReference type="Proteomes" id="UP000231333"/>
    </source>
</evidence>
<organism evidence="2 3">
    <name type="scientific">Candidatus Zambryskibacteria bacterium CG10_big_fil_rev_8_21_14_0_10_42_12</name>
    <dbReference type="NCBI Taxonomy" id="1975115"/>
    <lineage>
        <taxon>Bacteria</taxon>
        <taxon>Candidatus Zambryskiibacteriota</taxon>
    </lineage>
</organism>
<evidence type="ECO:0000313" key="2">
    <source>
        <dbReference type="EMBL" id="PIR37975.1"/>
    </source>
</evidence>
<evidence type="ECO:0008006" key="4">
    <source>
        <dbReference type="Google" id="ProtNLM"/>
    </source>
</evidence>
<comment type="caution">
    <text evidence="2">The sequence shown here is derived from an EMBL/GenBank/DDBJ whole genome shotgun (WGS) entry which is preliminary data.</text>
</comment>
<protein>
    <recommendedName>
        <fullName evidence="4">DUF2269 domain-containing protein</fullName>
    </recommendedName>
</protein>
<feature type="transmembrane region" description="Helical" evidence="1">
    <location>
        <begin position="55"/>
        <end position="74"/>
    </location>
</feature>
<dbReference type="AlphaFoldDB" id="A0A2H0QWJ4"/>
<reference evidence="2 3" key="1">
    <citation type="submission" date="2017-09" db="EMBL/GenBank/DDBJ databases">
        <title>Depth-based differentiation of microbial function through sediment-hosted aquifers and enrichment of novel symbionts in the deep terrestrial subsurface.</title>
        <authorList>
            <person name="Probst A.J."/>
            <person name="Ladd B."/>
            <person name="Jarett J.K."/>
            <person name="Geller-Mcgrath D.E."/>
            <person name="Sieber C.M."/>
            <person name="Emerson J.B."/>
            <person name="Anantharaman K."/>
            <person name="Thomas B.C."/>
            <person name="Malmstrom R."/>
            <person name="Stieglmeier M."/>
            <person name="Klingl A."/>
            <person name="Woyke T."/>
            <person name="Ryan C.M."/>
            <person name="Banfield J.F."/>
        </authorList>
    </citation>
    <scope>NUCLEOTIDE SEQUENCE [LARGE SCALE GENOMIC DNA]</scope>
    <source>
        <strain evidence="2">CG10_big_fil_rev_8_21_14_0_10_42_12</strain>
    </source>
</reference>
<feature type="transmembrane region" description="Helical" evidence="1">
    <location>
        <begin position="157"/>
        <end position="179"/>
    </location>
</feature>
<gene>
    <name evidence="2" type="ORF">COV34_02715</name>
</gene>
<keyword evidence="1" id="KW-1133">Transmembrane helix</keyword>
<keyword evidence="1" id="KW-0812">Transmembrane</keyword>
<proteinExistence type="predicted"/>